<dbReference type="EMBL" id="OR670591">
    <property type="protein sequence ID" value="WPF64951.1"/>
    <property type="molecule type" value="Genomic_DNA"/>
</dbReference>
<protein>
    <submittedName>
        <fullName evidence="2">Holliday junction resolvase</fullName>
    </submittedName>
</protein>
<name>A0ABZ0QZP7_9CAUD</name>
<dbReference type="Proteomes" id="UP001322219">
    <property type="component" value="Segment"/>
</dbReference>
<dbReference type="Gene3D" id="3.40.91.30">
    <property type="match status" value="1"/>
</dbReference>
<reference evidence="2 3" key="1">
    <citation type="submission" date="2023-10" db="EMBL/GenBank/DDBJ databases">
        <title>Genome Sequence of the Siphoviridae Staphylococcus aureus Phage MVC_VPHSA1.</title>
        <authorList>
            <person name="Deepak S.J."/>
            <person name="Porteen K."/>
            <person name="Wilfred R."/>
            <person name="Anbazhagan S."/>
            <person name="Elango A."/>
            <person name="Senthil Kumar T."/>
            <person name="Narendra B."/>
            <person name="Sureshkannan S."/>
            <person name="Nithya Quintoil M."/>
            <person name="Charley C.A."/>
            <person name="Teresa S."/>
            <person name="Raghavendra A.G."/>
        </authorList>
    </citation>
    <scope>NUCLEOTIDE SEQUENCE [LARGE SCALE GENOMIC DNA]</scope>
</reference>
<evidence type="ECO:0000313" key="3">
    <source>
        <dbReference type="Proteomes" id="UP001322219"/>
    </source>
</evidence>
<feature type="compositionally biased region" description="Basic and acidic residues" evidence="1">
    <location>
        <begin position="1"/>
        <end position="10"/>
    </location>
</feature>
<evidence type="ECO:0000256" key="1">
    <source>
        <dbReference type="SAM" id="MobiDB-lite"/>
    </source>
</evidence>
<proteinExistence type="predicted"/>
<evidence type="ECO:0000313" key="2">
    <source>
        <dbReference type="EMBL" id="WPF64951.1"/>
    </source>
</evidence>
<sequence length="87" mass="10616">MLRDIHEGGKPVKKKTKKWTDGRKFKSHKLDMLFRSNWEIELAEHLHSLDIDFVYEPERFYYRAERESYLPDFFYLNGTYLLKSKAI</sequence>
<feature type="region of interest" description="Disordered" evidence="1">
    <location>
        <begin position="1"/>
        <end position="20"/>
    </location>
</feature>
<gene>
    <name evidence="2" type="ORF">FBHYGVHD_CDS0104</name>
</gene>
<keyword evidence="3" id="KW-1185">Reference proteome</keyword>
<accession>A0ABZ0QZP7</accession>
<organism evidence="2 3">
    <name type="scientific">Staphylococcus phage MVC_VPHSA1</name>
    <dbReference type="NCBI Taxonomy" id="3088876"/>
    <lineage>
        <taxon>Viruses</taxon>
        <taxon>Duplodnaviria</taxon>
        <taxon>Heunggongvirae</taxon>
        <taxon>Uroviricota</taxon>
        <taxon>Caudoviricetes</taxon>
        <taxon>Ehrlichviridae</taxon>
        <taxon>Chennaivirus</taxon>
        <taxon>Chennaivirus MVCVPHSA1</taxon>
    </lineage>
</organism>